<evidence type="ECO:0000256" key="1">
    <source>
        <dbReference type="ARBA" id="ARBA00023002"/>
    </source>
</evidence>
<dbReference type="InterPro" id="IPR051691">
    <property type="entry name" value="Metab_Enz_Cyan_OpOx_G3PDH"/>
</dbReference>
<dbReference type="InterPro" id="IPR023753">
    <property type="entry name" value="FAD/NAD-binding_dom"/>
</dbReference>
<dbReference type="Pfam" id="PF07992">
    <property type="entry name" value="Pyr_redox_2"/>
    <property type="match status" value="1"/>
</dbReference>
<dbReference type="EMBL" id="CP015614">
    <property type="protein sequence ID" value="ANF53656.1"/>
    <property type="molecule type" value="Genomic_DNA"/>
</dbReference>
<dbReference type="GO" id="GO:0016491">
    <property type="term" value="F:oxidoreductase activity"/>
    <property type="evidence" value="ECO:0007669"/>
    <property type="project" value="UniProtKB-KW"/>
</dbReference>
<dbReference type="CDD" id="cd19946">
    <property type="entry name" value="GlpA-like_Fer2_BFD-like"/>
    <property type="match status" value="1"/>
</dbReference>
<reference evidence="3 4" key="1">
    <citation type="journal article" date="2014" name="Genome Announc.">
        <title>Genome Sequence of a Promising Hydrogen-Producing Facultative Anaerobic Bacterium, Brevundimonas naejangsanensis Strain B1.</title>
        <authorList>
            <person name="Su H."/>
            <person name="Zhang T."/>
            <person name="Bao M."/>
            <person name="Jiang Y."/>
            <person name="Wang Y."/>
            <person name="Tan T."/>
        </authorList>
    </citation>
    <scope>NUCLEOTIDE SEQUENCE [LARGE SCALE GENOMIC DNA]</scope>
    <source>
        <strain evidence="3 4">B1</strain>
    </source>
</reference>
<proteinExistence type="predicted"/>
<evidence type="ECO:0000313" key="3">
    <source>
        <dbReference type="EMBL" id="ANF53656.1"/>
    </source>
</evidence>
<dbReference type="SUPFAM" id="SSF51905">
    <property type="entry name" value="FAD/NAD(P)-binding domain"/>
    <property type="match status" value="1"/>
</dbReference>
<dbReference type="PANTHER" id="PTHR42949">
    <property type="entry name" value="ANAEROBIC GLYCEROL-3-PHOSPHATE DEHYDROGENASE SUBUNIT B"/>
    <property type="match status" value="1"/>
</dbReference>
<keyword evidence="1" id="KW-0560">Oxidoreductase</keyword>
<dbReference type="RefSeq" id="WP_035302284.1">
    <property type="nucleotide sequence ID" value="NZ_CP015614.1"/>
</dbReference>
<dbReference type="OrthoDB" id="9801699at2"/>
<dbReference type="PIRSF" id="PIRSF037495">
    <property type="entry name" value="Opine_OX_OoxA/HcnB"/>
    <property type="match status" value="1"/>
</dbReference>
<sequence length="460" mass="48210">MSSSLSGASPDYDLAVIGAGPAGQAACLSLNGALRIAVIDEQARPGGQILRQPPRAFSVADWMRGGAYRGLKARLAAFEALSNVDFMGGRSVLGLREAGGAWTLTLSGASGVEEVSARRVLIAGGCYDLAAPIPGWTLPGVMSAGGTQAFIKSQQLVPGKRLAFAGSHPLQLLVAEQALEAGGEVAVVAFIQPFSTLVRRALARPWTALTHWPVLLSALGSAWRLLRAGVPLRFGRAALSVEGQGRVAALRLSETERFDCDAAALCFGFMPQADLPRAAGLQVTPARPGGWKTSHDEWMRASRRGAYVAGETTGVKGAEAASAEGALAGLAVALDEGLIDQDEARRRARPWRKAREAAMRFSALLEAVADPGPFSARLPDADTIICRCEDVVLGDLQAALARCDEVGSVKLATRCGMGACQGRNCEHSLLSLAGEPHSERSAFTARFPARPVRVGDLAAR</sequence>
<evidence type="ECO:0000313" key="4">
    <source>
        <dbReference type="Proteomes" id="UP000077603"/>
    </source>
</evidence>
<dbReference type="PANTHER" id="PTHR42949:SF3">
    <property type="entry name" value="ANAEROBIC GLYCEROL-3-PHOSPHATE DEHYDROGENASE SUBUNIT B"/>
    <property type="match status" value="1"/>
</dbReference>
<keyword evidence="4" id="KW-1185">Reference proteome</keyword>
<dbReference type="InterPro" id="IPR036188">
    <property type="entry name" value="FAD/NAD-bd_sf"/>
</dbReference>
<dbReference type="STRING" id="588932.DA69_02120"/>
<dbReference type="InterPro" id="IPR017224">
    <property type="entry name" value="Opine_Oxase_asu/HCN_bsu"/>
</dbReference>
<dbReference type="AlphaFoldDB" id="A0A172Y3D0"/>
<accession>A0A172Y3D0</accession>
<organism evidence="3 4">
    <name type="scientific">Brevundimonas naejangsanensis</name>
    <dbReference type="NCBI Taxonomy" id="588932"/>
    <lineage>
        <taxon>Bacteria</taxon>
        <taxon>Pseudomonadati</taxon>
        <taxon>Pseudomonadota</taxon>
        <taxon>Alphaproteobacteria</taxon>
        <taxon>Caulobacterales</taxon>
        <taxon>Caulobacteraceae</taxon>
        <taxon>Brevundimonas</taxon>
    </lineage>
</organism>
<name>A0A172Y3D0_9CAUL</name>
<dbReference type="Gene3D" id="3.50.50.60">
    <property type="entry name" value="FAD/NAD(P)-binding domain"/>
    <property type="match status" value="2"/>
</dbReference>
<evidence type="ECO:0000259" key="2">
    <source>
        <dbReference type="Pfam" id="PF07992"/>
    </source>
</evidence>
<dbReference type="KEGG" id="bne:DA69_02120"/>
<gene>
    <name evidence="3" type="ORF">DA69_02120</name>
</gene>
<dbReference type="Gene3D" id="1.10.10.1100">
    <property type="entry name" value="BFD-like [2Fe-2S]-binding domain"/>
    <property type="match status" value="1"/>
</dbReference>
<protein>
    <recommendedName>
        <fullName evidence="2">FAD/NAD(P)-binding domain-containing protein</fullName>
    </recommendedName>
</protein>
<feature type="domain" description="FAD/NAD(P)-binding" evidence="2">
    <location>
        <begin position="12"/>
        <end position="325"/>
    </location>
</feature>
<dbReference type="PRINTS" id="PR00368">
    <property type="entry name" value="FADPNR"/>
</dbReference>
<dbReference type="eggNOG" id="COG0446">
    <property type="taxonomic scope" value="Bacteria"/>
</dbReference>
<dbReference type="InterPro" id="IPR041854">
    <property type="entry name" value="BFD-like_2Fe2S-bd_dom_sf"/>
</dbReference>
<dbReference type="Proteomes" id="UP000077603">
    <property type="component" value="Chromosome"/>
</dbReference>